<dbReference type="EMBL" id="CP017599">
    <property type="protein sequence ID" value="AOX00095.1"/>
    <property type="molecule type" value="Genomic_DNA"/>
</dbReference>
<evidence type="ECO:0008006" key="4">
    <source>
        <dbReference type="Google" id="ProtNLM"/>
    </source>
</evidence>
<reference evidence="3" key="1">
    <citation type="submission" date="2016-10" db="EMBL/GenBank/DDBJ databases">
        <title>Comparative genomics uncovers the prolific and rare metabolic potential of the cyanobacterial genus Moorea.</title>
        <authorList>
            <person name="Leao T."/>
            <person name="Castelao G."/>
            <person name="Korobeynikov A."/>
            <person name="Monroe E.A."/>
            <person name="Podell S."/>
            <person name="Glukhov E."/>
            <person name="Allen E."/>
            <person name="Gerwick W.H."/>
            <person name="Gerwick L."/>
        </authorList>
    </citation>
    <scope>NUCLEOTIDE SEQUENCE [LARGE SCALE GENOMIC DNA]</scope>
    <source>
        <strain evidence="3">PAL-8-15-08-1</strain>
    </source>
</reference>
<dbReference type="InterPro" id="IPR006905">
    <property type="entry name" value="Flavin_halogenase"/>
</dbReference>
<evidence type="ECO:0000313" key="3">
    <source>
        <dbReference type="Proteomes" id="UP000177870"/>
    </source>
</evidence>
<dbReference type="InterPro" id="IPR050816">
    <property type="entry name" value="Flavin-dep_Halogenase_NPB"/>
</dbReference>
<dbReference type="KEGG" id="mpro:BJP34_12145"/>
<gene>
    <name evidence="2" type="ORF">BJP34_12145</name>
</gene>
<evidence type="ECO:0000256" key="1">
    <source>
        <dbReference type="ARBA" id="ARBA00038396"/>
    </source>
</evidence>
<dbReference type="Pfam" id="PF04820">
    <property type="entry name" value="Trp_halogenase"/>
    <property type="match status" value="2"/>
</dbReference>
<dbReference type="RefSeq" id="WP_070392566.1">
    <property type="nucleotide sequence ID" value="NZ_CP017599.1"/>
</dbReference>
<dbReference type="Gene3D" id="3.50.50.60">
    <property type="entry name" value="FAD/NAD(P)-binding domain"/>
    <property type="match status" value="1"/>
</dbReference>
<protein>
    <recommendedName>
        <fullName evidence="4">Tryptophan halogenase</fullName>
    </recommendedName>
</protein>
<accession>A0A1D8TR56</accession>
<dbReference type="GO" id="GO:0004497">
    <property type="term" value="F:monooxygenase activity"/>
    <property type="evidence" value="ECO:0007669"/>
    <property type="project" value="InterPro"/>
</dbReference>
<comment type="similarity">
    <text evidence="1">Belongs to the flavin-dependent halogenase family. Bacterial tryptophan halogenase subfamily.</text>
</comment>
<name>A0A1D8TR56_9CYAN</name>
<dbReference type="STRING" id="1458985.BJP34_12145"/>
<dbReference type="OrthoDB" id="538871at2"/>
<dbReference type="SUPFAM" id="SSF51905">
    <property type="entry name" value="FAD/NAD(P)-binding domain"/>
    <property type="match status" value="1"/>
</dbReference>
<dbReference type="InterPro" id="IPR036188">
    <property type="entry name" value="FAD/NAD-bd_sf"/>
</dbReference>
<dbReference type="AlphaFoldDB" id="A0A1D8TR56"/>
<dbReference type="PRINTS" id="PR00420">
    <property type="entry name" value="RNGMNOXGNASE"/>
</dbReference>
<evidence type="ECO:0000313" key="2">
    <source>
        <dbReference type="EMBL" id="AOX00095.1"/>
    </source>
</evidence>
<dbReference type="PANTHER" id="PTHR43747:SF1">
    <property type="entry name" value="SLR1998 PROTEIN"/>
    <property type="match status" value="1"/>
</dbReference>
<dbReference type="Proteomes" id="UP000177870">
    <property type="component" value="Chromosome"/>
</dbReference>
<dbReference type="PANTHER" id="PTHR43747">
    <property type="entry name" value="FAD-BINDING PROTEIN"/>
    <property type="match status" value="1"/>
</dbReference>
<sequence>MTLNNSDTFKMFDAIVIGGGPAGATCAYKIAANGHSVLLLEKAKFPRFHIGESMVPYLYKLFEMIDISDKIKEGGFVQKNGVEFLTGTTGDLRRQNFGNVAKGQTPFSYNLNRARFDKILLDHAQDTGAQVLQEADVKKLIFDGERLAGVEYQYQGCRHEARANFVVDASGRAGLIAKHFNLRKMNNKLQNVAVFQHYKDVVAENNPGVEGDVLFSCHEDGWLWGIPIETNVMSVGAVMPLSILKQSNPEEIFKAHCDRSPRIKSAIKGATPLFNKPKVELDFCYYSEQFTGPGYFIVGDAACFVDPVFSGGVFLSMLCGLKAAEAIHEIFDGKDDLEACQDFENLCKTGYDSYFRVVYSYYYEFNRDMNKMGLNLPGGFRFVLQTFAGDFWAERDQPVLSYLRSKKEWDTFEQPFERIYDCPIYPDTHYKAADPASFTPPEDFLESINTQTQTETQKAAVL</sequence>
<organism evidence="2 3">
    <name type="scientific">Moorena producens PAL-8-15-08-1</name>
    <dbReference type="NCBI Taxonomy" id="1458985"/>
    <lineage>
        <taxon>Bacteria</taxon>
        <taxon>Bacillati</taxon>
        <taxon>Cyanobacteriota</taxon>
        <taxon>Cyanophyceae</taxon>
        <taxon>Coleofasciculales</taxon>
        <taxon>Coleofasciculaceae</taxon>
        <taxon>Moorena</taxon>
    </lineage>
</organism>
<proteinExistence type="inferred from homology"/>